<feature type="compositionally biased region" description="Basic and acidic residues" evidence="1">
    <location>
        <begin position="1"/>
        <end position="16"/>
    </location>
</feature>
<reference evidence="3" key="2">
    <citation type="journal article" date="2008" name="Nucleic Acids Res.">
        <title>The rice annotation project database (RAP-DB): 2008 update.</title>
        <authorList>
            <consortium name="The rice annotation project (RAP)"/>
        </authorList>
    </citation>
    <scope>GENOME REANNOTATION</scope>
    <source>
        <strain evidence="3">cv. Nipponbare</strain>
    </source>
</reference>
<evidence type="ECO:0000256" key="1">
    <source>
        <dbReference type="SAM" id="MobiDB-lite"/>
    </source>
</evidence>
<sequence length="140" mass="15075">MSSALHLDDRVGRCDEESGGGGGNVSTSSSPTPAELLLPMPANFFPAHAGELFLPALAKLLLPTSTNEFFFLHWRRSSSPRRQASPPHMLASSFSPHRNGELFLPNASQAPPPHNGGLPPLHRQWQDDATGDAIRMGDDV</sequence>
<reference evidence="3" key="1">
    <citation type="journal article" date="2005" name="Nature">
        <title>The map-based sequence of the rice genome.</title>
        <authorList>
            <consortium name="International rice genome sequencing project (IRGSP)"/>
            <person name="Matsumoto T."/>
            <person name="Wu J."/>
            <person name="Kanamori H."/>
            <person name="Katayose Y."/>
            <person name="Fujisawa M."/>
            <person name="Namiki N."/>
            <person name="Mizuno H."/>
            <person name="Yamamoto K."/>
            <person name="Antonio B.A."/>
            <person name="Baba T."/>
            <person name="Sakata K."/>
            <person name="Nagamura Y."/>
            <person name="Aoki H."/>
            <person name="Arikawa K."/>
            <person name="Arita K."/>
            <person name="Bito T."/>
            <person name="Chiden Y."/>
            <person name="Fujitsuka N."/>
            <person name="Fukunaka R."/>
            <person name="Hamada M."/>
            <person name="Harada C."/>
            <person name="Hayashi A."/>
            <person name="Hijishita S."/>
            <person name="Honda M."/>
            <person name="Hosokawa S."/>
            <person name="Ichikawa Y."/>
            <person name="Idonuma A."/>
            <person name="Iijima M."/>
            <person name="Ikeda M."/>
            <person name="Ikeno M."/>
            <person name="Ito K."/>
            <person name="Ito S."/>
            <person name="Ito T."/>
            <person name="Ito Y."/>
            <person name="Ito Y."/>
            <person name="Iwabuchi A."/>
            <person name="Kamiya K."/>
            <person name="Karasawa W."/>
            <person name="Kurita K."/>
            <person name="Katagiri S."/>
            <person name="Kikuta A."/>
            <person name="Kobayashi H."/>
            <person name="Kobayashi N."/>
            <person name="Machita K."/>
            <person name="Maehara T."/>
            <person name="Masukawa M."/>
            <person name="Mizubayashi T."/>
            <person name="Mukai Y."/>
            <person name="Nagasaki H."/>
            <person name="Nagata Y."/>
            <person name="Naito S."/>
            <person name="Nakashima M."/>
            <person name="Nakama Y."/>
            <person name="Nakamichi Y."/>
            <person name="Nakamura M."/>
            <person name="Meguro A."/>
            <person name="Negishi M."/>
            <person name="Ohta I."/>
            <person name="Ohta T."/>
            <person name="Okamoto M."/>
            <person name="Ono N."/>
            <person name="Saji S."/>
            <person name="Sakaguchi M."/>
            <person name="Sakai K."/>
            <person name="Shibata M."/>
            <person name="Shimokawa T."/>
            <person name="Song J."/>
            <person name="Takazaki Y."/>
            <person name="Terasawa K."/>
            <person name="Tsugane M."/>
            <person name="Tsuji K."/>
            <person name="Ueda S."/>
            <person name="Waki K."/>
            <person name="Yamagata H."/>
            <person name="Yamamoto M."/>
            <person name="Yamamoto S."/>
            <person name="Yamane H."/>
            <person name="Yoshiki S."/>
            <person name="Yoshihara R."/>
            <person name="Yukawa K."/>
            <person name="Zhong H."/>
            <person name="Yano M."/>
            <person name="Yuan Q."/>
            <person name="Ouyang S."/>
            <person name="Liu J."/>
            <person name="Jones K.M."/>
            <person name="Gansberger K."/>
            <person name="Moffat K."/>
            <person name="Hill J."/>
            <person name="Bera J."/>
            <person name="Fadrosh D."/>
            <person name="Jin S."/>
            <person name="Johri S."/>
            <person name="Kim M."/>
            <person name="Overton L."/>
            <person name="Reardon M."/>
            <person name="Tsitrin T."/>
            <person name="Vuong H."/>
            <person name="Weaver B."/>
            <person name="Ciecko A."/>
            <person name="Tallon L."/>
            <person name="Jackson J."/>
            <person name="Pai G."/>
            <person name="Aken S.V."/>
            <person name="Utterback T."/>
            <person name="Reidmuller S."/>
            <person name="Feldblyum T."/>
            <person name="Hsiao J."/>
            <person name="Zismann V."/>
            <person name="Iobst S."/>
            <person name="de Vazeille A.R."/>
            <person name="Buell C.R."/>
            <person name="Ying K."/>
            <person name="Li Y."/>
            <person name="Lu T."/>
            <person name="Huang Y."/>
            <person name="Zhao Q."/>
            <person name="Feng Q."/>
            <person name="Zhang L."/>
            <person name="Zhu J."/>
            <person name="Weng Q."/>
            <person name="Mu J."/>
            <person name="Lu Y."/>
            <person name="Fan D."/>
            <person name="Liu Y."/>
            <person name="Guan J."/>
            <person name="Zhang Y."/>
            <person name="Yu S."/>
            <person name="Liu X."/>
            <person name="Zhang Y."/>
            <person name="Hong G."/>
            <person name="Han B."/>
            <person name="Choisne N."/>
            <person name="Demange N."/>
            <person name="Orjeda G."/>
            <person name="Samain S."/>
            <person name="Cattolico L."/>
            <person name="Pelletier E."/>
            <person name="Couloux A."/>
            <person name="Segurens B."/>
            <person name="Wincker P."/>
            <person name="D'Hont A."/>
            <person name="Scarpelli C."/>
            <person name="Weissenbach J."/>
            <person name="Salanoubat M."/>
            <person name="Quetier F."/>
            <person name="Yu Y."/>
            <person name="Kim H.R."/>
            <person name="Rambo T."/>
            <person name="Currie J."/>
            <person name="Collura K."/>
            <person name="Luo M."/>
            <person name="Yang T."/>
            <person name="Ammiraju J.S.S."/>
            <person name="Engler F."/>
            <person name="Soderlund C."/>
            <person name="Wing R.A."/>
            <person name="Palmer L.E."/>
            <person name="de la Bastide M."/>
            <person name="Spiegel L."/>
            <person name="Nascimento L."/>
            <person name="Zutavern T."/>
            <person name="O'Shaughnessy A."/>
            <person name="Dike S."/>
            <person name="Dedhia N."/>
            <person name="Preston R."/>
            <person name="Balija V."/>
            <person name="McCombie W.R."/>
            <person name="Chow T."/>
            <person name="Chen H."/>
            <person name="Chung M."/>
            <person name="Chen C."/>
            <person name="Shaw J."/>
            <person name="Wu H."/>
            <person name="Hsiao K."/>
            <person name="Chao Y."/>
            <person name="Chu M."/>
            <person name="Cheng C."/>
            <person name="Hour A."/>
            <person name="Lee P."/>
            <person name="Lin S."/>
            <person name="Lin Y."/>
            <person name="Liou J."/>
            <person name="Liu S."/>
            <person name="Hsing Y."/>
            <person name="Raghuvanshi S."/>
            <person name="Mohanty A."/>
            <person name="Bharti A.K."/>
            <person name="Gaur A."/>
            <person name="Gupta V."/>
            <person name="Kumar D."/>
            <person name="Ravi V."/>
            <person name="Vij S."/>
            <person name="Kapur A."/>
            <person name="Khurana P."/>
            <person name="Khurana P."/>
            <person name="Khurana J.P."/>
            <person name="Tyagi A.K."/>
            <person name="Gaikwad K."/>
            <person name="Singh A."/>
            <person name="Dalal V."/>
            <person name="Srivastava S."/>
            <person name="Dixit A."/>
            <person name="Pal A.K."/>
            <person name="Ghazi I.A."/>
            <person name="Yadav M."/>
            <person name="Pandit A."/>
            <person name="Bhargava A."/>
            <person name="Sureshbabu K."/>
            <person name="Batra K."/>
            <person name="Sharma T.R."/>
            <person name="Mohapatra T."/>
            <person name="Singh N.K."/>
            <person name="Messing J."/>
            <person name="Nelson A.B."/>
            <person name="Fuks G."/>
            <person name="Kavchok S."/>
            <person name="Keizer G."/>
            <person name="Linton E."/>
            <person name="Llaca V."/>
            <person name="Song R."/>
            <person name="Tanyolac B."/>
            <person name="Young S."/>
            <person name="Ho-Il K."/>
            <person name="Hahn J.H."/>
            <person name="Sangsakoo G."/>
            <person name="Vanavichit A."/>
            <person name="de Mattos Luiz.A.T."/>
            <person name="Zimmer P.D."/>
            <person name="Malone G."/>
            <person name="Dellagostin O."/>
            <person name="de Oliveira A.C."/>
            <person name="Bevan M."/>
            <person name="Bancroft I."/>
            <person name="Minx P."/>
            <person name="Cordum H."/>
            <person name="Wilson R."/>
            <person name="Cheng Z."/>
            <person name="Jin W."/>
            <person name="Jiang J."/>
            <person name="Leong S.A."/>
            <person name="Iwama H."/>
            <person name="Gojobori T."/>
            <person name="Itoh T."/>
            <person name="Niimura Y."/>
            <person name="Fujii Y."/>
            <person name="Habara T."/>
            <person name="Sakai H."/>
            <person name="Sato Y."/>
            <person name="Wilson G."/>
            <person name="Kumar K."/>
            <person name="McCouch S."/>
            <person name="Juretic N."/>
            <person name="Hoen D."/>
            <person name="Wright S."/>
            <person name="Bruskiewich R."/>
            <person name="Bureau T."/>
            <person name="Miyao A."/>
            <person name="Hirochika H."/>
            <person name="Nishikawa T."/>
            <person name="Kadowaki K."/>
            <person name="Sugiura M."/>
            <person name="Burr B."/>
            <person name="Sasaki T."/>
        </authorList>
    </citation>
    <scope>NUCLEOTIDE SEQUENCE [LARGE SCALE GENOMIC DNA]</scope>
    <source>
        <strain evidence="3">cv. Nipponbare</strain>
    </source>
</reference>
<feature type="region of interest" description="Disordered" evidence="1">
    <location>
        <begin position="1"/>
        <end position="36"/>
    </location>
</feature>
<accession>Q6K5N3</accession>
<proteinExistence type="predicted"/>
<gene>
    <name evidence="2" type="primary">P0579G08.33</name>
</gene>
<dbReference type="Proteomes" id="UP000000763">
    <property type="component" value="Chromosome 2"/>
</dbReference>
<evidence type="ECO:0000313" key="2">
    <source>
        <dbReference type="EMBL" id="BAD22092.1"/>
    </source>
</evidence>
<dbReference type="EMBL" id="AP005317">
    <property type="protein sequence ID" value="BAD22092.1"/>
    <property type="molecule type" value="Genomic_DNA"/>
</dbReference>
<organism evidence="2 3">
    <name type="scientific">Oryza sativa subsp. japonica</name>
    <name type="common">Rice</name>
    <dbReference type="NCBI Taxonomy" id="39947"/>
    <lineage>
        <taxon>Eukaryota</taxon>
        <taxon>Viridiplantae</taxon>
        <taxon>Streptophyta</taxon>
        <taxon>Embryophyta</taxon>
        <taxon>Tracheophyta</taxon>
        <taxon>Spermatophyta</taxon>
        <taxon>Magnoliopsida</taxon>
        <taxon>Liliopsida</taxon>
        <taxon>Poales</taxon>
        <taxon>Poaceae</taxon>
        <taxon>BOP clade</taxon>
        <taxon>Oryzoideae</taxon>
        <taxon>Oryzeae</taxon>
        <taxon>Oryzinae</taxon>
        <taxon>Oryza</taxon>
        <taxon>Oryza sativa</taxon>
    </lineage>
</organism>
<evidence type="ECO:0000313" key="3">
    <source>
        <dbReference type="Proteomes" id="UP000000763"/>
    </source>
</evidence>
<dbReference type="AlphaFoldDB" id="Q6K5N3"/>
<protein>
    <submittedName>
        <fullName evidence="2">Uncharacterized protein</fullName>
    </submittedName>
</protein>
<feature type="region of interest" description="Disordered" evidence="1">
    <location>
        <begin position="79"/>
        <end position="140"/>
    </location>
</feature>
<name>Q6K5N3_ORYSJ</name>